<dbReference type="GO" id="GO:0008083">
    <property type="term" value="F:growth factor activity"/>
    <property type="evidence" value="ECO:0007669"/>
    <property type="project" value="TreeGrafter"/>
</dbReference>
<dbReference type="Proteomes" id="UP000625711">
    <property type="component" value="Unassembled WGS sequence"/>
</dbReference>
<dbReference type="AlphaFoldDB" id="A0A834I5K8"/>
<proteinExistence type="predicted"/>
<feature type="chain" id="PRO_5032907948" description="C-type lectin domain-containing protein" evidence="5">
    <location>
        <begin position="18"/>
        <end position="153"/>
    </location>
</feature>
<dbReference type="OrthoDB" id="6746664at2759"/>
<dbReference type="PANTHER" id="PTHR22799">
    <property type="entry name" value="TETRANECTIN-RELATED"/>
    <property type="match status" value="1"/>
</dbReference>
<evidence type="ECO:0000256" key="1">
    <source>
        <dbReference type="ARBA" id="ARBA00004613"/>
    </source>
</evidence>
<evidence type="ECO:0000256" key="4">
    <source>
        <dbReference type="ARBA" id="ARBA00022734"/>
    </source>
</evidence>
<dbReference type="EMBL" id="JAACXV010013571">
    <property type="protein sequence ID" value="KAF7273081.1"/>
    <property type="molecule type" value="Genomic_DNA"/>
</dbReference>
<evidence type="ECO:0000256" key="5">
    <source>
        <dbReference type="SAM" id="SignalP"/>
    </source>
</evidence>
<dbReference type="InterPro" id="IPR016187">
    <property type="entry name" value="CTDL_fold"/>
</dbReference>
<comment type="caution">
    <text evidence="7">The sequence shown here is derived from an EMBL/GenBank/DDBJ whole genome shotgun (WGS) entry which is preliminary data.</text>
</comment>
<evidence type="ECO:0000313" key="7">
    <source>
        <dbReference type="EMBL" id="KAF7273081.1"/>
    </source>
</evidence>
<keyword evidence="8" id="KW-1185">Reference proteome</keyword>
<evidence type="ECO:0000259" key="6">
    <source>
        <dbReference type="PROSITE" id="PS50041"/>
    </source>
</evidence>
<evidence type="ECO:0000256" key="3">
    <source>
        <dbReference type="ARBA" id="ARBA00022729"/>
    </source>
</evidence>
<dbReference type="CDD" id="cd00037">
    <property type="entry name" value="CLECT"/>
    <property type="match status" value="1"/>
</dbReference>
<gene>
    <name evidence="7" type="ORF">GWI33_014175</name>
</gene>
<dbReference type="SUPFAM" id="SSF56436">
    <property type="entry name" value="C-type lectin-like"/>
    <property type="match status" value="1"/>
</dbReference>
<accession>A0A834I5K8</accession>
<keyword evidence="3 5" id="KW-0732">Signal</keyword>
<dbReference type="InterPro" id="IPR051663">
    <property type="entry name" value="CLec_Tetranectin-domain"/>
</dbReference>
<name>A0A834I5K8_RHYFE</name>
<protein>
    <recommendedName>
        <fullName evidence="6">C-type lectin domain-containing protein</fullName>
    </recommendedName>
</protein>
<comment type="subcellular location">
    <subcellularLocation>
        <location evidence="1">Secreted</location>
    </subcellularLocation>
</comment>
<reference evidence="7" key="1">
    <citation type="submission" date="2020-08" db="EMBL/GenBank/DDBJ databases">
        <title>Genome sequencing and assembly of the red palm weevil Rhynchophorus ferrugineus.</title>
        <authorList>
            <person name="Dias G.B."/>
            <person name="Bergman C.M."/>
            <person name="Manee M."/>
        </authorList>
    </citation>
    <scope>NUCLEOTIDE SEQUENCE</scope>
    <source>
        <strain evidence="7">AA-2017</strain>
        <tissue evidence="7">Whole larva</tissue>
    </source>
</reference>
<dbReference type="PANTHER" id="PTHR22799:SF1">
    <property type="entry name" value="C-TYPE LECTIN DOMAIN FAMILY 11 MEMBER A"/>
    <property type="match status" value="1"/>
</dbReference>
<keyword evidence="2" id="KW-0964">Secreted</keyword>
<evidence type="ECO:0000313" key="8">
    <source>
        <dbReference type="Proteomes" id="UP000625711"/>
    </source>
</evidence>
<organism evidence="7 8">
    <name type="scientific">Rhynchophorus ferrugineus</name>
    <name type="common">Red palm weevil</name>
    <name type="synonym">Curculio ferrugineus</name>
    <dbReference type="NCBI Taxonomy" id="354439"/>
    <lineage>
        <taxon>Eukaryota</taxon>
        <taxon>Metazoa</taxon>
        <taxon>Ecdysozoa</taxon>
        <taxon>Arthropoda</taxon>
        <taxon>Hexapoda</taxon>
        <taxon>Insecta</taxon>
        <taxon>Pterygota</taxon>
        <taxon>Neoptera</taxon>
        <taxon>Endopterygota</taxon>
        <taxon>Coleoptera</taxon>
        <taxon>Polyphaga</taxon>
        <taxon>Cucujiformia</taxon>
        <taxon>Curculionidae</taxon>
        <taxon>Dryophthorinae</taxon>
        <taxon>Rhynchophorus</taxon>
    </lineage>
</organism>
<keyword evidence="4" id="KW-0430">Lectin</keyword>
<dbReference type="Pfam" id="PF00059">
    <property type="entry name" value="Lectin_C"/>
    <property type="match status" value="1"/>
</dbReference>
<feature type="domain" description="C-type lectin" evidence="6">
    <location>
        <begin position="25"/>
        <end position="150"/>
    </location>
</feature>
<feature type="signal peptide" evidence="5">
    <location>
        <begin position="1"/>
        <end position="17"/>
    </location>
</feature>
<dbReference type="Gene3D" id="3.10.100.10">
    <property type="entry name" value="Mannose-Binding Protein A, subunit A"/>
    <property type="match status" value="1"/>
</dbReference>
<dbReference type="GO" id="GO:0030246">
    <property type="term" value="F:carbohydrate binding"/>
    <property type="evidence" value="ECO:0007669"/>
    <property type="project" value="UniProtKB-KW"/>
</dbReference>
<dbReference type="PROSITE" id="PS50041">
    <property type="entry name" value="C_TYPE_LECTIN_2"/>
    <property type="match status" value="1"/>
</dbReference>
<dbReference type="InterPro" id="IPR001304">
    <property type="entry name" value="C-type_lectin-like"/>
</dbReference>
<dbReference type="InterPro" id="IPR016186">
    <property type="entry name" value="C-type_lectin-like/link_sf"/>
</dbReference>
<dbReference type="GO" id="GO:0005615">
    <property type="term" value="C:extracellular space"/>
    <property type="evidence" value="ECO:0007669"/>
    <property type="project" value="TreeGrafter"/>
</dbReference>
<sequence length="153" mass="16965">MHLLLFFTLLGLHAVVGSLNYTSFVHSDNYHVSTSTDTFANALFNCKRMGWTMAIEDSAEATAAVNKILNDTSHNGDNVWIGGVYQEISGYFSQWIWIDSGAIIEYTNWQSGEPSASSSNPCVRKNAQSSSYPGQWYAYSCTNTLYFVCKGSL</sequence>
<dbReference type="SMART" id="SM00034">
    <property type="entry name" value="CLECT"/>
    <property type="match status" value="1"/>
</dbReference>
<evidence type="ECO:0000256" key="2">
    <source>
        <dbReference type="ARBA" id="ARBA00022525"/>
    </source>
</evidence>